<keyword evidence="5" id="KW-1185">Reference proteome</keyword>
<feature type="compositionally biased region" description="Low complexity" evidence="1">
    <location>
        <begin position="250"/>
        <end position="267"/>
    </location>
</feature>
<accession>A0ABP9T0M4</accession>
<dbReference type="Gene3D" id="1.10.510.10">
    <property type="entry name" value="Transferase(Phosphotransferase) domain 1"/>
    <property type="match status" value="1"/>
</dbReference>
<name>A0ABP9T0M4_9ACTN</name>
<dbReference type="InterPro" id="IPR026004">
    <property type="entry name" value="Septum_form"/>
</dbReference>
<dbReference type="Pfam" id="PF13845">
    <property type="entry name" value="Septum_form"/>
    <property type="match status" value="1"/>
</dbReference>
<proteinExistence type="predicted"/>
<feature type="domain" description="Protein kinase" evidence="3">
    <location>
        <begin position="13"/>
        <end position="288"/>
    </location>
</feature>
<dbReference type="PROSITE" id="PS50011">
    <property type="entry name" value="PROTEIN_KINASE_DOM"/>
    <property type="match status" value="1"/>
</dbReference>
<dbReference type="InterPro" id="IPR011009">
    <property type="entry name" value="Kinase-like_dom_sf"/>
</dbReference>
<feature type="transmembrane region" description="Helical" evidence="2">
    <location>
        <begin position="279"/>
        <end position="298"/>
    </location>
</feature>
<dbReference type="Proteomes" id="UP001499878">
    <property type="component" value="Unassembled WGS sequence"/>
</dbReference>
<organism evidence="4 5">
    <name type="scientific">Streptomyces thinghirensis</name>
    <dbReference type="NCBI Taxonomy" id="551547"/>
    <lineage>
        <taxon>Bacteria</taxon>
        <taxon>Bacillati</taxon>
        <taxon>Actinomycetota</taxon>
        <taxon>Actinomycetes</taxon>
        <taxon>Kitasatosporales</taxon>
        <taxon>Streptomycetaceae</taxon>
        <taxon>Streptomyces</taxon>
    </lineage>
</organism>
<dbReference type="InterPro" id="IPR000719">
    <property type="entry name" value="Prot_kinase_dom"/>
</dbReference>
<evidence type="ECO:0000313" key="5">
    <source>
        <dbReference type="Proteomes" id="UP001499878"/>
    </source>
</evidence>
<dbReference type="SUPFAM" id="SSF56112">
    <property type="entry name" value="Protein kinase-like (PK-like)"/>
    <property type="match status" value="1"/>
</dbReference>
<evidence type="ECO:0000313" key="4">
    <source>
        <dbReference type="EMBL" id="GAA5205286.1"/>
    </source>
</evidence>
<keyword evidence="2" id="KW-0472">Membrane</keyword>
<feature type="region of interest" description="Disordered" evidence="1">
    <location>
        <begin position="227"/>
        <end position="272"/>
    </location>
</feature>
<evidence type="ECO:0000256" key="2">
    <source>
        <dbReference type="SAM" id="Phobius"/>
    </source>
</evidence>
<evidence type="ECO:0000259" key="3">
    <source>
        <dbReference type="PROSITE" id="PS50011"/>
    </source>
</evidence>
<comment type="caution">
    <text evidence="4">The sequence shown here is derived from an EMBL/GenBank/DDBJ whole genome shotgun (WGS) entry which is preliminary data.</text>
</comment>
<reference evidence="5" key="1">
    <citation type="journal article" date="2019" name="Int. J. Syst. Evol. Microbiol.">
        <title>The Global Catalogue of Microorganisms (GCM) 10K type strain sequencing project: providing services to taxonomists for standard genome sequencing and annotation.</title>
        <authorList>
            <consortium name="The Broad Institute Genomics Platform"/>
            <consortium name="The Broad Institute Genome Sequencing Center for Infectious Disease"/>
            <person name="Wu L."/>
            <person name="Ma J."/>
        </authorList>
    </citation>
    <scope>NUCLEOTIDE SEQUENCE [LARGE SCALE GENOMIC DNA]</scope>
    <source>
        <strain evidence="5">JCM 18306</strain>
    </source>
</reference>
<keyword evidence="2" id="KW-0812">Transmembrane</keyword>
<protein>
    <recommendedName>
        <fullName evidence="3">Protein kinase domain-containing protein</fullName>
    </recommendedName>
</protein>
<keyword evidence="2" id="KW-1133">Transmembrane helix</keyword>
<gene>
    <name evidence="4" type="ORF">GCM10023323_11940</name>
</gene>
<dbReference type="EMBL" id="BAABJR010000003">
    <property type="protein sequence ID" value="GAA5205286.1"/>
    <property type="molecule type" value="Genomic_DNA"/>
</dbReference>
<dbReference type="Gene3D" id="3.30.200.20">
    <property type="entry name" value="Phosphorylase Kinase, domain 1"/>
    <property type="match status" value="1"/>
</dbReference>
<dbReference type="SMART" id="SM00220">
    <property type="entry name" value="S_TKc"/>
    <property type="match status" value="1"/>
</dbReference>
<dbReference type="RefSeq" id="WP_345627266.1">
    <property type="nucleotide sequence ID" value="NZ_BAABJR010000003.1"/>
</dbReference>
<evidence type="ECO:0000256" key="1">
    <source>
        <dbReference type="SAM" id="MobiDB-lite"/>
    </source>
</evidence>
<sequence length="542" mass="56453">MTRHVGRVVAGRYLLLRPLGDGGSDRVWLAHDQRLGREVALKAVRAGTRDLRRPRDHPHVVTVHDVVEHEGVPWTVMEYVAGAVDLRELVARRGPLAPAECARIGLAVLDASAAGSGRGVPHGRVGPADILLAPDGGGAPYGRILLLDHVVAGPGDDDGLLALGRTLHYAVEGREPSGREVAVPPVRAGALGPLLERLLGEALGPRVTAAEAEAELAWIVTPQTDAYVRPRTDPGSQPPWSAPPTPVPRPAAADRPAAAAAPATAAAGHRRPRPRVLRAALAGGLGLVLALGGVWYALADRAADGAGAPYGDTVGLVAPLEDGDCVRARWPGGTRFAGTPRLTVDPGCRGGAPDGQVMAFVPASSAEEARELGPARCEERTREVRGRLAGVRGVAVVPADGGFETARRRTACLVLGAHGPVYGPLGRHREPGSVFADTATMQRRDCLDVRSAREARLVSCAGRYDAQVLGFTRLASGVTLAEAPAAADRACAREVPPRDYGFDPSVYEAGSRTAAGAWKSGSHLAVCTVRRQNGGTMEGNGP</sequence>
<feature type="compositionally biased region" description="Pro residues" evidence="1">
    <location>
        <begin position="236"/>
        <end position="249"/>
    </location>
</feature>